<dbReference type="AlphaFoldDB" id="A0A1B7KPI7"/>
<evidence type="ECO:0000259" key="1">
    <source>
        <dbReference type="Pfam" id="PF02915"/>
    </source>
</evidence>
<dbReference type="Gene3D" id="1.20.120.660">
    <property type="entry name" value="IL-4 antagonist (De novo design) like domain"/>
    <property type="match status" value="1"/>
</dbReference>
<name>A0A1B7KPI7_PARTM</name>
<reference evidence="3" key="1">
    <citation type="submission" date="2016-05" db="EMBL/GenBank/DDBJ databases">
        <authorList>
            <person name="Wang W."/>
            <person name="Zhu L."/>
        </authorList>
    </citation>
    <scope>NUCLEOTIDE SEQUENCE [LARGE SCALE GENOMIC DNA]</scope>
    <source>
        <strain evidence="3">W-2</strain>
    </source>
</reference>
<evidence type="ECO:0000313" key="3">
    <source>
        <dbReference type="Proteomes" id="UP000078290"/>
    </source>
</evidence>
<dbReference type="GO" id="GO:0046872">
    <property type="term" value="F:metal ion binding"/>
    <property type="evidence" value="ECO:0007669"/>
    <property type="project" value="InterPro"/>
</dbReference>
<dbReference type="SUPFAM" id="SSF47240">
    <property type="entry name" value="Ferritin-like"/>
    <property type="match status" value="1"/>
</dbReference>
<comment type="caution">
    <text evidence="2">The sequence shown here is derived from an EMBL/GenBank/DDBJ whole genome shotgun (WGS) entry which is preliminary data.</text>
</comment>
<proteinExistence type="predicted"/>
<dbReference type="GO" id="GO:0016491">
    <property type="term" value="F:oxidoreductase activity"/>
    <property type="evidence" value="ECO:0007669"/>
    <property type="project" value="InterPro"/>
</dbReference>
<dbReference type="InterPro" id="IPR009078">
    <property type="entry name" value="Ferritin-like_SF"/>
</dbReference>
<dbReference type="InterPro" id="IPR003251">
    <property type="entry name" value="Rr_diiron-bd_dom"/>
</dbReference>
<dbReference type="RefSeq" id="WP_064552505.1">
    <property type="nucleotide sequence ID" value="NZ_LXMA01000038.1"/>
</dbReference>
<accession>A0A1B7KPI7</accession>
<gene>
    <name evidence="2" type="ORF">A7K69_11405</name>
</gene>
<feature type="domain" description="Rubrerythrin diiron-binding" evidence="1">
    <location>
        <begin position="93"/>
        <end position="145"/>
    </location>
</feature>
<dbReference type="EMBL" id="LXMA01000038">
    <property type="protein sequence ID" value="OAT72004.1"/>
    <property type="molecule type" value="Genomic_DNA"/>
</dbReference>
<dbReference type="Gene3D" id="1.20.5.420">
    <property type="entry name" value="Immunoglobulin FC, subunit C"/>
    <property type="match status" value="1"/>
</dbReference>
<organism evidence="2 3">
    <name type="scientific">Parageobacillus thermoglucosidasius</name>
    <name type="common">Geobacillus thermoglucosidasius</name>
    <dbReference type="NCBI Taxonomy" id="1426"/>
    <lineage>
        <taxon>Bacteria</taxon>
        <taxon>Bacillati</taxon>
        <taxon>Bacillota</taxon>
        <taxon>Bacilli</taxon>
        <taxon>Bacillales</taxon>
        <taxon>Anoxybacillaceae</taxon>
        <taxon>Parageobacillus</taxon>
    </lineage>
</organism>
<sequence>MYPFFSNYNVTYRQSKKLVNDIERAINGEYSAIKCYANLANLALAEKERKQILEIRQDEIRHFQQFVQIYANLTGQQPQPKIIEECPDTYLEGLEFALQDEQKTVDFYLDIASETSNQYVKETFRRAAADEQNHAVWFLYFFAKQKQR</sequence>
<dbReference type="OrthoDB" id="573482at2"/>
<dbReference type="Pfam" id="PF02915">
    <property type="entry name" value="Rubrerythrin"/>
    <property type="match status" value="1"/>
</dbReference>
<evidence type="ECO:0000313" key="2">
    <source>
        <dbReference type="EMBL" id="OAT72004.1"/>
    </source>
</evidence>
<dbReference type="CDD" id="cd00657">
    <property type="entry name" value="Ferritin_like"/>
    <property type="match status" value="1"/>
</dbReference>
<dbReference type="Proteomes" id="UP000078290">
    <property type="component" value="Unassembled WGS sequence"/>
</dbReference>
<protein>
    <submittedName>
        <fullName evidence="2">Rubrerythrin family protein</fullName>
    </submittedName>
</protein>